<evidence type="ECO:0000256" key="1">
    <source>
        <dbReference type="SAM" id="MobiDB-lite"/>
    </source>
</evidence>
<organism evidence="2 3">
    <name type="scientific">Sporothrix epigloea</name>
    <dbReference type="NCBI Taxonomy" id="1892477"/>
    <lineage>
        <taxon>Eukaryota</taxon>
        <taxon>Fungi</taxon>
        <taxon>Dikarya</taxon>
        <taxon>Ascomycota</taxon>
        <taxon>Pezizomycotina</taxon>
        <taxon>Sordariomycetes</taxon>
        <taxon>Sordariomycetidae</taxon>
        <taxon>Ophiostomatales</taxon>
        <taxon>Ophiostomataceae</taxon>
        <taxon>Sporothrix</taxon>
    </lineage>
</organism>
<gene>
    <name evidence="2" type="ORF">SEPCBS119000_003009</name>
</gene>
<keyword evidence="3" id="KW-1185">Reference proteome</keyword>
<sequence>MYQVCFDEHPEETSNGCYDPFYVAGFMHLFCLEEMIPMAELMSFADVRPDTRDFPLEQRNPMSLDRDGIGRTLLGAYQDWKKIHYDRFVDNNRPLPSAPRKSGDCLYKHLTVKKMEFQPTTRQKMRDQRNGFDISKHYGNLRKLMSHKADKRRRRKSKAPNEDNSEDVESDNEVAAAICAPPRKRQRSELPPVPATPLRRSYRLLNAAAALGDEAPTSQIPTFPDHVAAPVAAPLSVTVDNTYDAYGFPNYAFATIPDVAPMTHAHTAPRNLNVVTAQAGTMARHNVLGSLDLANVSLDMAPEAFRNFYEQIQLQSYATEPQTGLSPLPVYGASPQSPYPLRDTQARRESAVRLLSARTSLLNTGTFAIDPQLLQGPYNGGPAEPASPYNHVSNTEDGLKTPTRRVTRSMSRTVAAPFEVAAEASRSTILESTMGVPAEPTPGEITRLLDLDGSGDLFNEPSNDDGASFDIDLYLENYASANLHSPTPLEDSQVTTHEDNEG</sequence>
<feature type="compositionally biased region" description="Polar residues" evidence="1">
    <location>
        <begin position="483"/>
        <end position="495"/>
    </location>
</feature>
<comment type="caution">
    <text evidence="2">The sequence shown here is derived from an EMBL/GenBank/DDBJ whole genome shotgun (WGS) entry which is preliminary data.</text>
</comment>
<feature type="region of interest" description="Disordered" evidence="1">
    <location>
        <begin position="382"/>
        <end position="409"/>
    </location>
</feature>
<dbReference type="EMBL" id="CAWUON010000036">
    <property type="protein sequence ID" value="CAK7268335.1"/>
    <property type="molecule type" value="Genomic_DNA"/>
</dbReference>
<protein>
    <submittedName>
        <fullName evidence="2">Uncharacterized protein</fullName>
    </submittedName>
</protein>
<name>A0ABP0DJA8_9PEZI</name>
<dbReference type="Proteomes" id="UP001642502">
    <property type="component" value="Unassembled WGS sequence"/>
</dbReference>
<reference evidence="2 3" key="1">
    <citation type="submission" date="2024-01" db="EMBL/GenBank/DDBJ databases">
        <authorList>
            <person name="Allen C."/>
            <person name="Tagirdzhanova G."/>
        </authorList>
    </citation>
    <scope>NUCLEOTIDE SEQUENCE [LARGE SCALE GENOMIC DNA]</scope>
    <source>
        <strain evidence="2 3">CBS 119000</strain>
    </source>
</reference>
<feature type="compositionally biased region" description="Basic residues" evidence="1">
    <location>
        <begin position="144"/>
        <end position="158"/>
    </location>
</feature>
<feature type="compositionally biased region" description="Acidic residues" evidence="1">
    <location>
        <begin position="163"/>
        <end position="172"/>
    </location>
</feature>
<accession>A0ABP0DJA8</accession>
<evidence type="ECO:0000313" key="2">
    <source>
        <dbReference type="EMBL" id="CAK7268335.1"/>
    </source>
</evidence>
<feature type="region of interest" description="Disordered" evidence="1">
    <location>
        <begin position="483"/>
        <end position="502"/>
    </location>
</feature>
<evidence type="ECO:0000313" key="3">
    <source>
        <dbReference type="Proteomes" id="UP001642502"/>
    </source>
</evidence>
<proteinExistence type="predicted"/>
<feature type="region of interest" description="Disordered" evidence="1">
    <location>
        <begin position="117"/>
        <end position="174"/>
    </location>
</feature>
<feature type="compositionally biased region" description="Basic and acidic residues" evidence="1">
    <location>
        <begin position="124"/>
        <end position="136"/>
    </location>
</feature>